<evidence type="ECO:0000313" key="7">
    <source>
        <dbReference type="Proteomes" id="UP000306409"/>
    </source>
</evidence>
<comment type="similarity">
    <text evidence="1 5">Belongs to the 5-formyltetrahydrofolate cyclo-ligase family.</text>
</comment>
<dbReference type="InterPro" id="IPR024185">
    <property type="entry name" value="FTHF_cligase-like_sf"/>
</dbReference>
<evidence type="ECO:0000256" key="5">
    <source>
        <dbReference type="RuleBase" id="RU361279"/>
    </source>
</evidence>
<keyword evidence="5" id="KW-0479">Metal-binding</keyword>
<name>A0A4U7JNY9_9FIRM</name>
<feature type="binding site" evidence="4">
    <location>
        <position position="55"/>
    </location>
    <ligand>
        <name>substrate</name>
    </ligand>
</feature>
<gene>
    <name evidence="6" type="ORF">EHE19_007785</name>
</gene>
<dbReference type="InterPro" id="IPR037171">
    <property type="entry name" value="NagB/RpiA_transferase-like"/>
</dbReference>
<comment type="cofactor">
    <cofactor evidence="5">
        <name>Mg(2+)</name>
        <dbReference type="ChEBI" id="CHEBI:18420"/>
    </cofactor>
</comment>
<dbReference type="GO" id="GO:0005524">
    <property type="term" value="F:ATP binding"/>
    <property type="evidence" value="ECO:0007669"/>
    <property type="project" value="UniProtKB-KW"/>
</dbReference>
<evidence type="ECO:0000256" key="4">
    <source>
        <dbReference type="PIRSR" id="PIRSR006806-1"/>
    </source>
</evidence>
<dbReference type="KEGG" id="rher:EHE19_007785"/>
<proteinExistence type="inferred from homology"/>
<feature type="binding site" evidence="4">
    <location>
        <position position="50"/>
    </location>
    <ligand>
        <name>substrate</name>
    </ligand>
</feature>
<feature type="binding site" evidence="4">
    <location>
        <begin position="138"/>
        <end position="146"/>
    </location>
    <ligand>
        <name>ATP</name>
        <dbReference type="ChEBI" id="CHEBI:30616"/>
    </ligand>
</feature>
<organism evidence="6 7">
    <name type="scientific">Ruminiclostridium herbifermentans</name>
    <dbReference type="NCBI Taxonomy" id="2488810"/>
    <lineage>
        <taxon>Bacteria</taxon>
        <taxon>Bacillati</taxon>
        <taxon>Bacillota</taxon>
        <taxon>Clostridia</taxon>
        <taxon>Eubacteriales</taxon>
        <taxon>Oscillospiraceae</taxon>
        <taxon>Ruminiclostridium</taxon>
    </lineage>
</organism>
<evidence type="ECO:0000256" key="3">
    <source>
        <dbReference type="ARBA" id="ARBA00022840"/>
    </source>
</evidence>
<dbReference type="OrthoDB" id="9801938at2"/>
<dbReference type="AlphaFoldDB" id="A0A4U7JNY9"/>
<evidence type="ECO:0000256" key="2">
    <source>
        <dbReference type="ARBA" id="ARBA00022741"/>
    </source>
</evidence>
<dbReference type="Proteomes" id="UP000306409">
    <property type="component" value="Chromosome"/>
</dbReference>
<dbReference type="PANTHER" id="PTHR23407">
    <property type="entry name" value="ATPASE INHIBITOR/5-FORMYLTETRAHYDROFOLATE CYCLO-LIGASE"/>
    <property type="match status" value="1"/>
</dbReference>
<evidence type="ECO:0000256" key="1">
    <source>
        <dbReference type="ARBA" id="ARBA00010638"/>
    </source>
</evidence>
<dbReference type="EC" id="6.3.3.2" evidence="5"/>
<keyword evidence="7" id="KW-1185">Reference proteome</keyword>
<protein>
    <recommendedName>
        <fullName evidence="5">5-formyltetrahydrofolate cyclo-ligase</fullName>
        <ecNumber evidence="5">6.3.3.2</ecNumber>
    </recommendedName>
</protein>
<keyword evidence="3 4" id="KW-0067">ATP-binding</keyword>
<dbReference type="InterPro" id="IPR002698">
    <property type="entry name" value="FTHF_cligase"/>
</dbReference>
<dbReference type="GO" id="GO:0030272">
    <property type="term" value="F:5-formyltetrahydrofolate cyclo-ligase activity"/>
    <property type="evidence" value="ECO:0007669"/>
    <property type="project" value="UniProtKB-EC"/>
</dbReference>
<evidence type="ECO:0000313" key="6">
    <source>
        <dbReference type="EMBL" id="QNU68801.1"/>
    </source>
</evidence>
<keyword evidence="6" id="KW-0436">Ligase</keyword>
<feature type="binding site" evidence="4">
    <location>
        <begin position="4"/>
        <end position="8"/>
    </location>
    <ligand>
        <name>ATP</name>
        <dbReference type="ChEBI" id="CHEBI:30616"/>
    </ligand>
</feature>
<dbReference type="GO" id="GO:0046872">
    <property type="term" value="F:metal ion binding"/>
    <property type="evidence" value="ECO:0007669"/>
    <property type="project" value="UniProtKB-KW"/>
</dbReference>
<dbReference type="PANTHER" id="PTHR23407:SF1">
    <property type="entry name" value="5-FORMYLTETRAHYDROFOLATE CYCLO-LIGASE"/>
    <property type="match status" value="1"/>
</dbReference>
<dbReference type="GO" id="GO:0035999">
    <property type="term" value="P:tetrahydrofolate interconversion"/>
    <property type="evidence" value="ECO:0007669"/>
    <property type="project" value="TreeGrafter"/>
</dbReference>
<sequence>MILKDEVRKNYIAIRKRLQKHEVIEMSEAVADRLKQLEIIKSAKSIMCFVSFGNEVNTHELIKMWLSEGKQVSVPSVVNSTKEARGMYAVKINSFDELKEAGKYGILEPPLLDCNIITPALLDVVIVPGSAFDVNKNRMGYGAGYYDRFLSNVSQECCKIGICYDFQVLDKIPYEEYDVPLDLLVTEKRVIY</sequence>
<dbReference type="SUPFAM" id="SSF100950">
    <property type="entry name" value="NagB/RpiA/CoA transferase-like"/>
    <property type="match status" value="1"/>
</dbReference>
<dbReference type="GO" id="GO:0009396">
    <property type="term" value="P:folic acid-containing compound biosynthetic process"/>
    <property type="evidence" value="ECO:0007669"/>
    <property type="project" value="TreeGrafter"/>
</dbReference>
<dbReference type="PIRSF" id="PIRSF006806">
    <property type="entry name" value="FTHF_cligase"/>
    <property type="match status" value="1"/>
</dbReference>
<dbReference type="EMBL" id="CP061336">
    <property type="protein sequence ID" value="QNU68801.1"/>
    <property type="molecule type" value="Genomic_DNA"/>
</dbReference>
<dbReference type="NCBIfam" id="TIGR02727">
    <property type="entry name" value="MTHFS_bact"/>
    <property type="match status" value="1"/>
</dbReference>
<reference evidence="6 7" key="1">
    <citation type="submission" date="2020-09" db="EMBL/GenBank/DDBJ databases">
        <title>Characterization and genome sequencing of Ruminiclostridium sp. nov. MA18.</title>
        <authorList>
            <person name="Rettenmaier R."/>
            <person name="Kowollik M.-L."/>
            <person name="Liebl W."/>
            <person name="Zverlov V."/>
        </authorList>
    </citation>
    <scope>NUCLEOTIDE SEQUENCE [LARGE SCALE GENOMIC DNA]</scope>
    <source>
        <strain evidence="6 7">MA18</strain>
    </source>
</reference>
<keyword evidence="5" id="KW-0460">Magnesium</keyword>
<keyword evidence="2 4" id="KW-0547">Nucleotide-binding</keyword>
<accession>A0A4U7JNY9</accession>
<comment type="catalytic activity">
    <reaction evidence="5">
        <text>(6S)-5-formyl-5,6,7,8-tetrahydrofolate + ATP = (6R)-5,10-methenyltetrahydrofolate + ADP + phosphate</text>
        <dbReference type="Rhea" id="RHEA:10488"/>
        <dbReference type="ChEBI" id="CHEBI:30616"/>
        <dbReference type="ChEBI" id="CHEBI:43474"/>
        <dbReference type="ChEBI" id="CHEBI:57455"/>
        <dbReference type="ChEBI" id="CHEBI:57457"/>
        <dbReference type="ChEBI" id="CHEBI:456216"/>
        <dbReference type="EC" id="6.3.3.2"/>
    </reaction>
</comment>
<dbReference type="Gene3D" id="3.40.50.10420">
    <property type="entry name" value="NagB/RpiA/CoA transferase-like"/>
    <property type="match status" value="1"/>
</dbReference>
<dbReference type="Pfam" id="PF01812">
    <property type="entry name" value="5-FTHF_cyc-lig"/>
    <property type="match status" value="1"/>
</dbReference>